<name>A0A699TQC9_TANCI</name>
<feature type="non-terminal residue" evidence="1">
    <location>
        <position position="43"/>
    </location>
</feature>
<gene>
    <name evidence="1" type="ORF">Tci_884921</name>
</gene>
<accession>A0A699TQC9</accession>
<protein>
    <submittedName>
        <fullName evidence="1">Uncharacterized protein</fullName>
    </submittedName>
</protein>
<dbReference type="EMBL" id="BKCJ011269165">
    <property type="protein sequence ID" value="GFD12952.1"/>
    <property type="molecule type" value="Genomic_DNA"/>
</dbReference>
<organism evidence="1">
    <name type="scientific">Tanacetum cinerariifolium</name>
    <name type="common">Dalmatian daisy</name>
    <name type="synonym">Chrysanthemum cinerariifolium</name>
    <dbReference type="NCBI Taxonomy" id="118510"/>
    <lineage>
        <taxon>Eukaryota</taxon>
        <taxon>Viridiplantae</taxon>
        <taxon>Streptophyta</taxon>
        <taxon>Embryophyta</taxon>
        <taxon>Tracheophyta</taxon>
        <taxon>Spermatophyta</taxon>
        <taxon>Magnoliopsida</taxon>
        <taxon>eudicotyledons</taxon>
        <taxon>Gunneridae</taxon>
        <taxon>Pentapetalae</taxon>
        <taxon>asterids</taxon>
        <taxon>campanulids</taxon>
        <taxon>Asterales</taxon>
        <taxon>Asteraceae</taxon>
        <taxon>Asteroideae</taxon>
        <taxon>Anthemideae</taxon>
        <taxon>Anthemidinae</taxon>
        <taxon>Tanacetum</taxon>
    </lineage>
</organism>
<proteinExistence type="predicted"/>
<dbReference type="AlphaFoldDB" id="A0A699TQC9"/>
<sequence length="43" mass="5128">MLCVEWVKDTTQDGHEAYAEHIRLSQCPKKFNKPPQLREKTRD</sequence>
<comment type="caution">
    <text evidence="1">The sequence shown here is derived from an EMBL/GenBank/DDBJ whole genome shotgun (WGS) entry which is preliminary data.</text>
</comment>
<evidence type="ECO:0000313" key="1">
    <source>
        <dbReference type="EMBL" id="GFD12952.1"/>
    </source>
</evidence>
<reference evidence="1" key="1">
    <citation type="journal article" date="2019" name="Sci. Rep.">
        <title>Draft genome of Tanacetum cinerariifolium, the natural source of mosquito coil.</title>
        <authorList>
            <person name="Yamashiro T."/>
            <person name="Shiraishi A."/>
            <person name="Satake H."/>
            <person name="Nakayama K."/>
        </authorList>
    </citation>
    <scope>NUCLEOTIDE SEQUENCE</scope>
</reference>